<feature type="domain" description="Fe2OG dioxygenase" evidence="3">
    <location>
        <begin position="183"/>
        <end position="296"/>
    </location>
</feature>
<gene>
    <name evidence="4" type="ORF">FOL47_008474</name>
</gene>
<feature type="chain" id="PRO_5029610212" description="Fe2OG dioxygenase domain-containing protein" evidence="2">
    <location>
        <begin position="16"/>
        <end position="366"/>
    </location>
</feature>
<comment type="similarity">
    <text evidence="1">Belongs to the iron/ascorbate-dependent oxidoreductase family.</text>
</comment>
<dbReference type="InterPro" id="IPR005123">
    <property type="entry name" value="Oxoglu/Fe-dep_dioxygenase_dom"/>
</dbReference>
<dbReference type="InterPro" id="IPR026992">
    <property type="entry name" value="DIOX_N"/>
</dbReference>
<dbReference type="GO" id="GO:0016491">
    <property type="term" value="F:oxidoreductase activity"/>
    <property type="evidence" value="ECO:0007669"/>
    <property type="project" value="UniProtKB-KW"/>
</dbReference>
<dbReference type="OrthoDB" id="424327at2759"/>
<evidence type="ECO:0000259" key="3">
    <source>
        <dbReference type="PROSITE" id="PS51471"/>
    </source>
</evidence>
<dbReference type="InterPro" id="IPR044861">
    <property type="entry name" value="IPNS-like_FE2OG_OXY"/>
</dbReference>
<sequence length="366" mass="39940">MALFALLTIISVTLAWRAPVVDLACFGDKPHDDCDGAEGALLLAASKTGGGAFILQGHGVDDSLIDNVFPSARRLFTAVDQLEKERLAITGGGLTRGYVLLGGESGSDRQEMKEAFSYGYDWHAEQSHFENKLQGPNVWPSGINTEDKRILNEWFEHATRIGLALSAAFARATGQEALASSCGPDGASISLQRVFRYFAVEGNDRSGEKRIGSSPHTDWGFITIVLQQEGIDGLEVQDPETGYYYPLPNDRPSRIVVNVGDFASIMTGGKLYSPVHRVMPPLNAAERLSLVHFYYPNYNTTLEGFLNTDAAKRTSLLSDQKEGGAAEWMNDEDAETMTFGDFISAKWGQVYRPVSSPAGVDDDEEL</sequence>
<dbReference type="EMBL" id="JAAPAO010000546">
    <property type="protein sequence ID" value="KAF4657356.1"/>
    <property type="molecule type" value="Genomic_DNA"/>
</dbReference>
<dbReference type="Gene3D" id="2.60.120.330">
    <property type="entry name" value="B-lactam Antibiotic, Isopenicillin N Synthase, Chain"/>
    <property type="match status" value="1"/>
</dbReference>
<keyword evidence="1" id="KW-0560">Oxidoreductase</keyword>
<evidence type="ECO:0000256" key="1">
    <source>
        <dbReference type="RuleBase" id="RU003682"/>
    </source>
</evidence>
<dbReference type="PANTHER" id="PTHR47990">
    <property type="entry name" value="2-OXOGLUTARATE (2OG) AND FE(II)-DEPENDENT OXYGENASE SUPERFAMILY PROTEIN-RELATED"/>
    <property type="match status" value="1"/>
</dbReference>
<keyword evidence="1" id="KW-0408">Iron</keyword>
<dbReference type="GO" id="GO:0046872">
    <property type="term" value="F:metal ion binding"/>
    <property type="evidence" value="ECO:0007669"/>
    <property type="project" value="UniProtKB-KW"/>
</dbReference>
<reference evidence="4 5" key="1">
    <citation type="submission" date="2020-04" db="EMBL/GenBank/DDBJ databases">
        <title>Perkinsus chesapeaki whole genome sequence.</title>
        <authorList>
            <person name="Bogema D.R."/>
        </authorList>
    </citation>
    <scope>NUCLEOTIDE SEQUENCE [LARGE SCALE GENOMIC DNA]</scope>
    <source>
        <strain evidence="4">ATCC PRA-425</strain>
    </source>
</reference>
<dbReference type="InterPro" id="IPR050231">
    <property type="entry name" value="Iron_ascorbate_oxido_reductase"/>
</dbReference>
<dbReference type="SUPFAM" id="SSF51197">
    <property type="entry name" value="Clavaminate synthase-like"/>
    <property type="match status" value="1"/>
</dbReference>
<dbReference type="Pfam" id="PF14226">
    <property type="entry name" value="DIOX_N"/>
    <property type="match status" value="1"/>
</dbReference>
<dbReference type="PROSITE" id="PS51471">
    <property type="entry name" value="FE2OG_OXY"/>
    <property type="match status" value="1"/>
</dbReference>
<dbReference type="Pfam" id="PF03171">
    <property type="entry name" value="2OG-FeII_Oxy"/>
    <property type="match status" value="1"/>
</dbReference>
<evidence type="ECO:0000256" key="2">
    <source>
        <dbReference type="SAM" id="SignalP"/>
    </source>
</evidence>
<dbReference type="Proteomes" id="UP000591131">
    <property type="component" value="Unassembled WGS sequence"/>
</dbReference>
<comment type="caution">
    <text evidence="4">The sequence shown here is derived from an EMBL/GenBank/DDBJ whole genome shotgun (WGS) entry which is preliminary data.</text>
</comment>
<dbReference type="AlphaFoldDB" id="A0A7J6LDT3"/>
<evidence type="ECO:0000313" key="4">
    <source>
        <dbReference type="EMBL" id="KAF4657356.1"/>
    </source>
</evidence>
<accession>A0A7J6LDT3</accession>
<name>A0A7J6LDT3_PERCH</name>
<keyword evidence="5" id="KW-1185">Reference proteome</keyword>
<protein>
    <recommendedName>
        <fullName evidence="3">Fe2OG dioxygenase domain-containing protein</fullName>
    </recommendedName>
</protein>
<evidence type="ECO:0000313" key="5">
    <source>
        <dbReference type="Proteomes" id="UP000591131"/>
    </source>
</evidence>
<proteinExistence type="inferred from homology"/>
<keyword evidence="1" id="KW-0479">Metal-binding</keyword>
<dbReference type="InterPro" id="IPR027443">
    <property type="entry name" value="IPNS-like_sf"/>
</dbReference>
<keyword evidence="2" id="KW-0732">Signal</keyword>
<feature type="signal peptide" evidence="2">
    <location>
        <begin position="1"/>
        <end position="15"/>
    </location>
</feature>
<organism evidence="4 5">
    <name type="scientific">Perkinsus chesapeaki</name>
    <name type="common">Clam parasite</name>
    <name type="synonym">Perkinsus andrewsi</name>
    <dbReference type="NCBI Taxonomy" id="330153"/>
    <lineage>
        <taxon>Eukaryota</taxon>
        <taxon>Sar</taxon>
        <taxon>Alveolata</taxon>
        <taxon>Perkinsozoa</taxon>
        <taxon>Perkinsea</taxon>
        <taxon>Perkinsida</taxon>
        <taxon>Perkinsidae</taxon>
        <taxon>Perkinsus</taxon>
    </lineage>
</organism>